<evidence type="ECO:0000313" key="1">
    <source>
        <dbReference type="EMBL" id="KAA8582316.1"/>
    </source>
</evidence>
<dbReference type="Proteomes" id="UP000327493">
    <property type="component" value="Chromosome 20"/>
</dbReference>
<proteinExistence type="predicted"/>
<organism evidence="1 2">
    <name type="scientific">Etheostoma spectabile</name>
    <name type="common">orangethroat darter</name>
    <dbReference type="NCBI Taxonomy" id="54343"/>
    <lineage>
        <taxon>Eukaryota</taxon>
        <taxon>Metazoa</taxon>
        <taxon>Chordata</taxon>
        <taxon>Craniata</taxon>
        <taxon>Vertebrata</taxon>
        <taxon>Euteleostomi</taxon>
        <taxon>Actinopterygii</taxon>
        <taxon>Neopterygii</taxon>
        <taxon>Teleostei</taxon>
        <taxon>Neoteleostei</taxon>
        <taxon>Acanthomorphata</taxon>
        <taxon>Eupercaria</taxon>
        <taxon>Perciformes</taxon>
        <taxon>Percoidei</taxon>
        <taxon>Percidae</taxon>
        <taxon>Etheostomatinae</taxon>
        <taxon>Etheostoma</taxon>
    </lineage>
</organism>
<protein>
    <submittedName>
        <fullName evidence="1">Uncharacterized protein</fullName>
    </submittedName>
</protein>
<dbReference type="AlphaFoldDB" id="A0A5J5CNX1"/>
<gene>
    <name evidence="1" type="ORF">FQN60_009056</name>
</gene>
<comment type="caution">
    <text evidence="1">The sequence shown here is derived from an EMBL/GenBank/DDBJ whole genome shotgun (WGS) entry which is preliminary data.</text>
</comment>
<dbReference type="EMBL" id="VOFY01000020">
    <property type="protein sequence ID" value="KAA8582316.1"/>
    <property type="molecule type" value="Genomic_DNA"/>
</dbReference>
<reference evidence="1 2" key="1">
    <citation type="submission" date="2019-08" db="EMBL/GenBank/DDBJ databases">
        <title>A chromosome-level genome assembly, high-density linkage maps, and genome scans reveal the genomic architecture of hybrid incompatibilities underlying speciation via character displacement in darters (Percidae: Etheostominae).</title>
        <authorList>
            <person name="Moran R.L."/>
            <person name="Catchen J.M."/>
            <person name="Fuller R.C."/>
        </authorList>
    </citation>
    <scope>NUCLEOTIDE SEQUENCE [LARGE SCALE GENOMIC DNA]</scope>
    <source>
        <strain evidence="1">EspeVRDwgs_2016</strain>
        <tissue evidence="1">Muscle</tissue>
    </source>
</reference>
<sequence>MHKHKHAAHTNAPTLMRKTYCVVHRACNISTAAFSPHSHTHLHTHTHTHQITSWVLCFLSHGMYSQVTQL</sequence>
<name>A0A5J5CNX1_9PERO</name>
<accession>A0A5J5CNX1</accession>
<keyword evidence="2" id="KW-1185">Reference proteome</keyword>
<evidence type="ECO:0000313" key="2">
    <source>
        <dbReference type="Proteomes" id="UP000327493"/>
    </source>
</evidence>